<keyword evidence="4" id="KW-0663">Pyridoxal phosphate</keyword>
<gene>
    <name evidence="5" type="ORF">AVDCRST_MAG79-2942</name>
</gene>
<dbReference type="GO" id="GO:0030170">
    <property type="term" value="F:pyridoxal phosphate binding"/>
    <property type="evidence" value="ECO:0007669"/>
    <property type="project" value="InterPro"/>
</dbReference>
<dbReference type="EMBL" id="CADCWC010000466">
    <property type="protein sequence ID" value="CAA9554332.1"/>
    <property type="molecule type" value="Genomic_DNA"/>
</dbReference>
<evidence type="ECO:0000256" key="3">
    <source>
        <dbReference type="ARBA" id="ARBA00022679"/>
    </source>
</evidence>
<keyword evidence="3 5" id="KW-0808">Transferase</keyword>
<dbReference type="InterPro" id="IPR050103">
    <property type="entry name" value="Class-III_PLP-dep_AT"/>
</dbReference>
<dbReference type="InterPro" id="IPR005814">
    <property type="entry name" value="Aminotrans_3"/>
</dbReference>
<dbReference type="PANTHER" id="PTHR11986">
    <property type="entry name" value="AMINOTRANSFERASE CLASS III"/>
    <property type="match status" value="1"/>
</dbReference>
<dbReference type="EC" id="2.6.1.62" evidence="5"/>
<dbReference type="GO" id="GO:0004015">
    <property type="term" value="F:adenosylmethionine-8-amino-7-oxononanoate transaminase activity"/>
    <property type="evidence" value="ECO:0007669"/>
    <property type="project" value="UniProtKB-EC"/>
</dbReference>
<protein>
    <submittedName>
        <fullName evidence="5">Adenosylmethionine-8-amino-7-oxononanoate aminotransferase</fullName>
        <ecNumber evidence="5">2.6.1.62</ecNumber>
    </submittedName>
</protein>
<reference evidence="5" key="1">
    <citation type="submission" date="2020-02" db="EMBL/GenBank/DDBJ databases">
        <authorList>
            <person name="Meier V. D."/>
        </authorList>
    </citation>
    <scope>NUCLEOTIDE SEQUENCE</scope>
    <source>
        <strain evidence="5">AVDCRST_MAG79</strain>
    </source>
</reference>
<dbReference type="PROSITE" id="PS00600">
    <property type="entry name" value="AA_TRANSFER_CLASS_3"/>
    <property type="match status" value="1"/>
</dbReference>
<dbReference type="GO" id="GO:0042802">
    <property type="term" value="F:identical protein binding"/>
    <property type="evidence" value="ECO:0007669"/>
    <property type="project" value="TreeGrafter"/>
</dbReference>
<dbReference type="InterPro" id="IPR049704">
    <property type="entry name" value="Aminotrans_3_PPA_site"/>
</dbReference>
<evidence type="ECO:0000313" key="5">
    <source>
        <dbReference type="EMBL" id="CAA9554332.1"/>
    </source>
</evidence>
<sequence>MFGGISAGGLPANRTHFGPLLPDVHTVDRDSLQAMRDAAAYHGADRIAAIIAEPVMGAGGVFPPPEGYLQGLRELCDEIGALLIFDEVINGFGRLGSWFGALHYDVTPDLLVFAKGVTSGYMPLGGVFVGPRVREPLEADPSFILAHGTTYAGHPSCCAAGLANLEILRREELPARAIPAGRRLRAGLDGLAGRPGVLEIRGEGLAQAIGLEAPLAAPAFAEALLARGVLARAIPYANTVAFSPPLVISDEEIDEIVDAAGAALEDMAVVAH</sequence>
<accession>A0A6J4UPS2</accession>
<dbReference type="PANTHER" id="PTHR11986:SF79">
    <property type="entry name" value="ACETYLORNITHINE AMINOTRANSFERASE, MITOCHONDRIAL"/>
    <property type="match status" value="1"/>
</dbReference>
<evidence type="ECO:0000256" key="2">
    <source>
        <dbReference type="ARBA" id="ARBA00022576"/>
    </source>
</evidence>
<proteinExistence type="predicted"/>
<dbReference type="AlphaFoldDB" id="A0A6J4UPS2"/>
<dbReference type="InterPro" id="IPR015421">
    <property type="entry name" value="PyrdxlP-dep_Trfase_major"/>
</dbReference>
<organism evidence="5">
    <name type="scientific">uncultured Thermoleophilia bacterium</name>
    <dbReference type="NCBI Taxonomy" id="1497501"/>
    <lineage>
        <taxon>Bacteria</taxon>
        <taxon>Bacillati</taxon>
        <taxon>Actinomycetota</taxon>
        <taxon>Thermoleophilia</taxon>
        <taxon>environmental samples</taxon>
    </lineage>
</organism>
<dbReference type="SUPFAM" id="SSF53383">
    <property type="entry name" value="PLP-dependent transferases"/>
    <property type="match status" value="1"/>
</dbReference>
<dbReference type="Gene3D" id="3.90.1150.10">
    <property type="entry name" value="Aspartate Aminotransferase, domain 1"/>
    <property type="match status" value="1"/>
</dbReference>
<dbReference type="InterPro" id="IPR015424">
    <property type="entry name" value="PyrdxlP-dep_Trfase"/>
</dbReference>
<comment type="cofactor">
    <cofactor evidence="1">
        <name>pyridoxal 5'-phosphate</name>
        <dbReference type="ChEBI" id="CHEBI:597326"/>
    </cofactor>
</comment>
<evidence type="ECO:0000256" key="1">
    <source>
        <dbReference type="ARBA" id="ARBA00001933"/>
    </source>
</evidence>
<dbReference type="Gene3D" id="3.40.640.10">
    <property type="entry name" value="Type I PLP-dependent aspartate aminotransferase-like (Major domain)"/>
    <property type="match status" value="1"/>
</dbReference>
<keyword evidence="2 5" id="KW-0032">Aminotransferase</keyword>
<dbReference type="Pfam" id="PF00202">
    <property type="entry name" value="Aminotran_3"/>
    <property type="match status" value="1"/>
</dbReference>
<evidence type="ECO:0000256" key="4">
    <source>
        <dbReference type="ARBA" id="ARBA00022898"/>
    </source>
</evidence>
<dbReference type="InterPro" id="IPR015422">
    <property type="entry name" value="PyrdxlP-dep_Trfase_small"/>
</dbReference>
<name>A0A6J4UPS2_9ACTN</name>